<dbReference type="InterPro" id="IPR036736">
    <property type="entry name" value="ACP-like_sf"/>
</dbReference>
<evidence type="ECO:0000256" key="2">
    <source>
        <dbReference type="ARBA" id="ARBA00022553"/>
    </source>
</evidence>
<evidence type="ECO:0000256" key="4">
    <source>
        <dbReference type="SAM" id="MobiDB-lite"/>
    </source>
</evidence>
<dbReference type="InterPro" id="IPR020841">
    <property type="entry name" value="PKS_Beta-ketoAc_synthase_dom"/>
</dbReference>
<dbReference type="InterPro" id="IPR020806">
    <property type="entry name" value="PKS_PP-bd"/>
</dbReference>
<dbReference type="SUPFAM" id="SSF53901">
    <property type="entry name" value="Thiolase-like"/>
    <property type="match status" value="1"/>
</dbReference>
<dbReference type="PANTHER" id="PTHR45527:SF1">
    <property type="entry name" value="FATTY ACID SYNTHASE"/>
    <property type="match status" value="1"/>
</dbReference>
<dbReference type="Gene3D" id="3.30.300.30">
    <property type="match status" value="1"/>
</dbReference>
<evidence type="ECO:0000313" key="7">
    <source>
        <dbReference type="Proteomes" id="UP001596512"/>
    </source>
</evidence>
<keyword evidence="3" id="KW-0808">Transferase</keyword>
<dbReference type="SUPFAM" id="SSF47336">
    <property type="entry name" value="ACP-like"/>
    <property type="match status" value="1"/>
</dbReference>
<dbReference type="Gene3D" id="3.40.47.10">
    <property type="match status" value="1"/>
</dbReference>
<dbReference type="Pfam" id="PF00550">
    <property type="entry name" value="PP-binding"/>
    <property type="match status" value="1"/>
</dbReference>
<sequence length="351" mass="36582">MDRQLKVRGHRVEPAEVEAALTAAAGARSRVIVRDGRLLGYVETATADPAALRAAVAAELPPYCVPQAVVAVAEFPLTVTGKVDERALPEPGAGAPTRPMSATEQVVHDAWCAVLGVPSVGLDVPFFDAGGHSLALGDLRARLADALGRDVPIARLFQHPTVAAQARHLDGGPAPVRDEPADPGDEPDRIAVVGLACRFPGAPDAAAFWWNLCAGVDSVHDHTDAELAALGIGPGLRSDPAHVRGHAVLAGLEDFDADFFGFTAAEAATTDPQHRLFLETAWAALEDAGHDPAAESGRVGVFASASVNRYFLYHLFGNPRSPTWTRTTGRAGCSAGSRPTTCPARSPTGSA</sequence>
<dbReference type="InterPro" id="IPR045851">
    <property type="entry name" value="AMP-bd_C_sf"/>
</dbReference>
<accession>A0ABW2TH36</accession>
<organism evidence="6 7">
    <name type="scientific">Actinokineospora soli</name>
    <dbReference type="NCBI Taxonomy" id="1048753"/>
    <lineage>
        <taxon>Bacteria</taxon>
        <taxon>Bacillati</taxon>
        <taxon>Actinomycetota</taxon>
        <taxon>Actinomycetes</taxon>
        <taxon>Pseudonocardiales</taxon>
        <taxon>Pseudonocardiaceae</taxon>
        <taxon>Actinokineospora</taxon>
    </lineage>
</organism>
<reference evidence="7" key="1">
    <citation type="journal article" date="2019" name="Int. J. Syst. Evol. Microbiol.">
        <title>The Global Catalogue of Microorganisms (GCM) 10K type strain sequencing project: providing services to taxonomists for standard genome sequencing and annotation.</title>
        <authorList>
            <consortium name="The Broad Institute Genomics Platform"/>
            <consortium name="The Broad Institute Genome Sequencing Center for Infectious Disease"/>
            <person name="Wu L."/>
            <person name="Ma J."/>
        </authorList>
    </citation>
    <scope>NUCLEOTIDE SEQUENCE [LARGE SCALE GENOMIC DNA]</scope>
    <source>
        <strain evidence="7">JCM 17695</strain>
    </source>
</reference>
<dbReference type="SUPFAM" id="SSF56801">
    <property type="entry name" value="Acetyl-CoA synthetase-like"/>
    <property type="match status" value="1"/>
</dbReference>
<dbReference type="PANTHER" id="PTHR45527">
    <property type="entry name" value="NONRIBOSOMAL PEPTIDE SYNTHETASE"/>
    <property type="match status" value="1"/>
</dbReference>
<dbReference type="InterPro" id="IPR016039">
    <property type="entry name" value="Thiolase-like"/>
</dbReference>
<dbReference type="SMART" id="SM00825">
    <property type="entry name" value="PKS_KS"/>
    <property type="match status" value="1"/>
</dbReference>
<dbReference type="EMBL" id="JBHTEY010000004">
    <property type="protein sequence ID" value="MFC7613062.1"/>
    <property type="molecule type" value="Genomic_DNA"/>
</dbReference>
<dbReference type="Gene3D" id="1.10.1200.10">
    <property type="entry name" value="ACP-like"/>
    <property type="match status" value="1"/>
</dbReference>
<keyword evidence="1" id="KW-0596">Phosphopantetheine</keyword>
<keyword evidence="2" id="KW-0597">Phosphoprotein</keyword>
<dbReference type="PROSITE" id="PS50075">
    <property type="entry name" value="CARRIER"/>
    <property type="match status" value="1"/>
</dbReference>
<evidence type="ECO:0000256" key="1">
    <source>
        <dbReference type="ARBA" id="ARBA00022450"/>
    </source>
</evidence>
<feature type="region of interest" description="Disordered" evidence="4">
    <location>
        <begin position="329"/>
        <end position="351"/>
    </location>
</feature>
<evidence type="ECO:0000313" key="6">
    <source>
        <dbReference type="EMBL" id="MFC7613062.1"/>
    </source>
</evidence>
<dbReference type="Pfam" id="PF00109">
    <property type="entry name" value="ketoacyl-synt"/>
    <property type="match status" value="1"/>
</dbReference>
<keyword evidence="7" id="KW-1185">Reference proteome</keyword>
<dbReference type="InterPro" id="IPR009081">
    <property type="entry name" value="PP-bd_ACP"/>
</dbReference>
<proteinExistence type="predicted"/>
<dbReference type="SMART" id="SM00823">
    <property type="entry name" value="PKS_PP"/>
    <property type="match status" value="1"/>
</dbReference>
<evidence type="ECO:0000256" key="3">
    <source>
        <dbReference type="ARBA" id="ARBA00022679"/>
    </source>
</evidence>
<gene>
    <name evidence="6" type="ORF">ACFQV2_04910</name>
</gene>
<dbReference type="InterPro" id="IPR014030">
    <property type="entry name" value="Ketoacyl_synth_N"/>
</dbReference>
<name>A0ABW2TH36_9PSEU</name>
<feature type="domain" description="Carrier" evidence="5">
    <location>
        <begin position="98"/>
        <end position="173"/>
    </location>
</feature>
<comment type="caution">
    <text evidence="6">The sequence shown here is derived from an EMBL/GenBank/DDBJ whole genome shotgun (WGS) entry which is preliminary data.</text>
</comment>
<dbReference type="Proteomes" id="UP001596512">
    <property type="component" value="Unassembled WGS sequence"/>
</dbReference>
<protein>
    <submittedName>
        <fullName evidence="6">Beta-ketoacyl synthase N-terminal-like domain-containing protein</fullName>
    </submittedName>
</protein>
<evidence type="ECO:0000259" key="5">
    <source>
        <dbReference type="PROSITE" id="PS50075"/>
    </source>
</evidence>